<keyword evidence="4" id="KW-1185">Reference proteome</keyword>
<sequence>MYGLNKHIVVIISAGVLSLGLSACGGPDTPAKNQEDVTKAAVEGAKDVEKERANVVENLNDAQKDVNKADAEYGHEAAKGNLDLAIAEAEAAHKVTIERCEALAGDARTLCKKQADATLEQAKVQAKITKYATDPKQ</sequence>
<dbReference type="AlphaFoldDB" id="A0A2T5MEY7"/>
<protein>
    <recommendedName>
        <fullName evidence="5">DUF4398 domain-containing protein</fullName>
    </recommendedName>
</protein>
<accession>A0A2T5MEY7</accession>
<reference evidence="3 4" key="1">
    <citation type="submission" date="2018-04" db="EMBL/GenBank/DDBJ databases">
        <title>Novel species isolated from glacier.</title>
        <authorList>
            <person name="Liu Q."/>
            <person name="Xin Y.-H."/>
        </authorList>
    </citation>
    <scope>NUCLEOTIDE SEQUENCE [LARGE SCALE GENOMIC DNA]</scope>
    <source>
        <strain evidence="3 4">GT1R17</strain>
    </source>
</reference>
<proteinExistence type="predicted"/>
<organism evidence="3 4">
    <name type="scientific">Stenotrophobium rhamnosiphilum</name>
    <dbReference type="NCBI Taxonomy" id="2029166"/>
    <lineage>
        <taxon>Bacteria</taxon>
        <taxon>Pseudomonadati</taxon>
        <taxon>Pseudomonadota</taxon>
        <taxon>Gammaproteobacteria</taxon>
        <taxon>Nevskiales</taxon>
        <taxon>Nevskiaceae</taxon>
        <taxon>Stenotrophobium</taxon>
    </lineage>
</organism>
<keyword evidence="2" id="KW-0732">Signal</keyword>
<keyword evidence="1" id="KW-0175">Coiled coil</keyword>
<dbReference type="OrthoDB" id="7065343at2"/>
<comment type="caution">
    <text evidence="3">The sequence shown here is derived from an EMBL/GenBank/DDBJ whole genome shotgun (WGS) entry which is preliminary data.</text>
</comment>
<feature type="signal peptide" evidence="2">
    <location>
        <begin position="1"/>
        <end position="25"/>
    </location>
</feature>
<dbReference type="Proteomes" id="UP000244248">
    <property type="component" value="Unassembled WGS sequence"/>
</dbReference>
<evidence type="ECO:0000313" key="3">
    <source>
        <dbReference type="EMBL" id="PTU31134.1"/>
    </source>
</evidence>
<feature type="chain" id="PRO_5015719158" description="DUF4398 domain-containing protein" evidence="2">
    <location>
        <begin position="26"/>
        <end position="137"/>
    </location>
</feature>
<evidence type="ECO:0000313" key="4">
    <source>
        <dbReference type="Proteomes" id="UP000244248"/>
    </source>
</evidence>
<gene>
    <name evidence="3" type="ORF">CJD38_12660</name>
</gene>
<dbReference type="EMBL" id="QANS01000004">
    <property type="protein sequence ID" value="PTU31134.1"/>
    <property type="molecule type" value="Genomic_DNA"/>
</dbReference>
<dbReference type="PROSITE" id="PS51257">
    <property type="entry name" value="PROKAR_LIPOPROTEIN"/>
    <property type="match status" value="1"/>
</dbReference>
<name>A0A2T5MEY7_9GAMM</name>
<dbReference type="RefSeq" id="WP_107940721.1">
    <property type="nucleotide sequence ID" value="NZ_QANS01000004.1"/>
</dbReference>
<evidence type="ECO:0000256" key="2">
    <source>
        <dbReference type="SAM" id="SignalP"/>
    </source>
</evidence>
<feature type="coiled-coil region" evidence="1">
    <location>
        <begin position="45"/>
        <end position="72"/>
    </location>
</feature>
<evidence type="ECO:0008006" key="5">
    <source>
        <dbReference type="Google" id="ProtNLM"/>
    </source>
</evidence>
<evidence type="ECO:0000256" key="1">
    <source>
        <dbReference type="SAM" id="Coils"/>
    </source>
</evidence>